<evidence type="ECO:0000313" key="3">
    <source>
        <dbReference type="Proteomes" id="UP001589865"/>
    </source>
</evidence>
<dbReference type="Pfam" id="PF01370">
    <property type="entry name" value="Epimerase"/>
    <property type="match status" value="1"/>
</dbReference>
<proteinExistence type="predicted"/>
<dbReference type="RefSeq" id="WP_377043779.1">
    <property type="nucleotide sequence ID" value="NZ_JBHLUN010000005.1"/>
</dbReference>
<name>A0ABV6JQN9_9PROT</name>
<reference evidence="2 3" key="1">
    <citation type="submission" date="2024-09" db="EMBL/GenBank/DDBJ databases">
        <authorList>
            <person name="Sun Q."/>
            <person name="Mori K."/>
        </authorList>
    </citation>
    <scope>NUCLEOTIDE SEQUENCE [LARGE SCALE GENOMIC DNA]</scope>
    <source>
        <strain evidence="2 3">TBRC 5777</strain>
    </source>
</reference>
<dbReference type="Proteomes" id="UP001589865">
    <property type="component" value="Unassembled WGS sequence"/>
</dbReference>
<dbReference type="InterPro" id="IPR001509">
    <property type="entry name" value="Epimerase_deHydtase"/>
</dbReference>
<comment type="caution">
    <text evidence="2">The sequence shown here is derived from an EMBL/GenBank/DDBJ whole genome shotgun (WGS) entry which is preliminary data.</text>
</comment>
<dbReference type="EMBL" id="JBHLUN010000005">
    <property type="protein sequence ID" value="MFC0408041.1"/>
    <property type="molecule type" value="Genomic_DNA"/>
</dbReference>
<sequence>MIRPVAALTGGTGFLGRYVARALHAAGWQVRLLVRRPPSQPLLAELSPEFVQGDLGDRAALERLVRGSTAVVHSAGLVRARSQAEFDRVNRDGSAAVADAARRMAPEARLLLVSSQAARAPEVSPYAASKHAGEIAFTDAAGPSSWVILRPPAIYGAGDTATPALLKLARSRFAPVPSGVEPRLGLIHAADAAEAIAVFCGAEAPTGCRFELCDARLDGYGWREILAICAAAQDRDPPFALPVPDTGMLLAGRLADGWNGLFRRAGFFGTGKAREILHRDWRPDIHALPPTSLWKPRISASDGFREMADWLRTHPGEG</sequence>
<dbReference type="SUPFAM" id="SSF51735">
    <property type="entry name" value="NAD(P)-binding Rossmann-fold domains"/>
    <property type="match status" value="1"/>
</dbReference>
<dbReference type="PANTHER" id="PTHR48079">
    <property type="entry name" value="PROTEIN YEEZ"/>
    <property type="match status" value="1"/>
</dbReference>
<feature type="domain" description="NAD-dependent epimerase/dehydratase" evidence="1">
    <location>
        <begin position="8"/>
        <end position="200"/>
    </location>
</feature>
<keyword evidence="3" id="KW-1185">Reference proteome</keyword>
<dbReference type="Gene3D" id="3.40.50.720">
    <property type="entry name" value="NAD(P)-binding Rossmann-like Domain"/>
    <property type="match status" value="1"/>
</dbReference>
<dbReference type="PANTHER" id="PTHR48079:SF6">
    <property type="entry name" value="NAD(P)-BINDING DOMAIN-CONTAINING PROTEIN-RELATED"/>
    <property type="match status" value="1"/>
</dbReference>
<dbReference type="InterPro" id="IPR036291">
    <property type="entry name" value="NAD(P)-bd_dom_sf"/>
</dbReference>
<accession>A0ABV6JQN9</accession>
<evidence type="ECO:0000313" key="2">
    <source>
        <dbReference type="EMBL" id="MFC0408041.1"/>
    </source>
</evidence>
<dbReference type="InterPro" id="IPR051783">
    <property type="entry name" value="NAD(P)-dependent_oxidoreduct"/>
</dbReference>
<gene>
    <name evidence="2" type="ORF">ACFFGY_07245</name>
</gene>
<evidence type="ECO:0000259" key="1">
    <source>
        <dbReference type="Pfam" id="PF01370"/>
    </source>
</evidence>
<organism evidence="2 3">
    <name type="scientific">Roseomonas elaeocarpi</name>
    <dbReference type="NCBI Taxonomy" id="907779"/>
    <lineage>
        <taxon>Bacteria</taxon>
        <taxon>Pseudomonadati</taxon>
        <taxon>Pseudomonadota</taxon>
        <taxon>Alphaproteobacteria</taxon>
        <taxon>Acetobacterales</taxon>
        <taxon>Roseomonadaceae</taxon>
        <taxon>Roseomonas</taxon>
    </lineage>
</organism>
<protein>
    <submittedName>
        <fullName evidence="2">NAD-dependent epimerase/dehydratase family protein</fullName>
    </submittedName>
</protein>